<keyword evidence="2 6" id="KW-0812">Transmembrane</keyword>
<feature type="transmembrane region" description="Helical" evidence="6">
    <location>
        <begin position="181"/>
        <end position="204"/>
    </location>
</feature>
<evidence type="ECO:0000259" key="7">
    <source>
        <dbReference type="Pfam" id="PF20684"/>
    </source>
</evidence>
<feature type="transmembrane region" description="Helical" evidence="6">
    <location>
        <begin position="257"/>
        <end position="279"/>
    </location>
</feature>
<evidence type="ECO:0000313" key="8">
    <source>
        <dbReference type="EMBL" id="KAK3934697.1"/>
    </source>
</evidence>
<evidence type="ECO:0000256" key="4">
    <source>
        <dbReference type="ARBA" id="ARBA00023136"/>
    </source>
</evidence>
<comment type="similarity">
    <text evidence="5">Belongs to the SAT4 family.</text>
</comment>
<protein>
    <recommendedName>
        <fullName evidence="7">Rhodopsin domain-containing protein</fullName>
    </recommendedName>
</protein>
<evidence type="ECO:0000256" key="6">
    <source>
        <dbReference type="SAM" id="Phobius"/>
    </source>
</evidence>
<comment type="subcellular location">
    <subcellularLocation>
        <location evidence="1">Membrane</location>
        <topology evidence="1">Multi-pass membrane protein</topology>
    </subcellularLocation>
</comment>
<feature type="transmembrane region" description="Helical" evidence="6">
    <location>
        <begin position="64"/>
        <end position="83"/>
    </location>
</feature>
<dbReference type="AlphaFoldDB" id="A0AAN6RYM0"/>
<feature type="transmembrane region" description="Helical" evidence="6">
    <location>
        <begin position="32"/>
        <end position="52"/>
    </location>
</feature>
<accession>A0AAN6RYM0</accession>
<feature type="transmembrane region" description="Helical" evidence="6">
    <location>
        <begin position="216"/>
        <end position="237"/>
    </location>
</feature>
<dbReference type="GO" id="GO:0016020">
    <property type="term" value="C:membrane"/>
    <property type="evidence" value="ECO:0007669"/>
    <property type="project" value="UniProtKB-SubCell"/>
</dbReference>
<dbReference type="EMBL" id="MU853967">
    <property type="protein sequence ID" value="KAK3934697.1"/>
    <property type="molecule type" value="Genomic_DNA"/>
</dbReference>
<dbReference type="PANTHER" id="PTHR33048">
    <property type="entry name" value="PTH11-LIKE INTEGRAL MEMBRANE PROTEIN (AFU_ORTHOLOGUE AFUA_5G11245)"/>
    <property type="match status" value="1"/>
</dbReference>
<keyword evidence="9" id="KW-1185">Reference proteome</keyword>
<sequence length="371" mass="41040">SCTIKEALTTQNATSTLCGVSPDGSDRWFPRVYIPFLCAAGAAVMAHFFSRFLSNMRLWRDEMLNLLAMLGCAAHTILGLVSYHHGFGMNIWAIPFGDITFYVAWHLYVWSRFLIRSSIIVFLIRIFRVAKAERALLAALAANVVASTAFGLALLLQCQPMNYFWNQWDGEHEGKCANINAVLWAGAVLSIVLDLWTLALPPLYLFHMQLPLRQKFMAGVMLTVGICTVVVSFVRLTTVKAFGRTSNPTADTVAVCIANQAELAIAIICACLPAIHAFFKIGPGSLIRLRSSPQDPNLQLAQRGRDLHAEKSARQAMGIYVTTDIILTSVVREPGGMDQHHHPSSESELPLADVEIGELKGHSKRYQVQVW</sequence>
<keyword evidence="4 6" id="KW-0472">Membrane</keyword>
<reference evidence="9" key="1">
    <citation type="journal article" date="2023" name="Mol. Phylogenet. Evol.">
        <title>Genome-scale phylogeny and comparative genomics of the fungal order Sordariales.</title>
        <authorList>
            <person name="Hensen N."/>
            <person name="Bonometti L."/>
            <person name="Westerberg I."/>
            <person name="Brannstrom I.O."/>
            <person name="Guillou S."/>
            <person name="Cros-Aarteil S."/>
            <person name="Calhoun S."/>
            <person name="Haridas S."/>
            <person name="Kuo A."/>
            <person name="Mondo S."/>
            <person name="Pangilinan J."/>
            <person name="Riley R."/>
            <person name="LaButti K."/>
            <person name="Andreopoulos B."/>
            <person name="Lipzen A."/>
            <person name="Chen C."/>
            <person name="Yan M."/>
            <person name="Daum C."/>
            <person name="Ng V."/>
            <person name="Clum A."/>
            <person name="Steindorff A."/>
            <person name="Ohm R.A."/>
            <person name="Martin F."/>
            <person name="Silar P."/>
            <person name="Natvig D.O."/>
            <person name="Lalanne C."/>
            <person name="Gautier V."/>
            <person name="Ament-Velasquez S.L."/>
            <person name="Kruys A."/>
            <person name="Hutchinson M.I."/>
            <person name="Powell A.J."/>
            <person name="Barry K."/>
            <person name="Miller A.N."/>
            <person name="Grigoriev I.V."/>
            <person name="Debuchy R."/>
            <person name="Gladieux P."/>
            <person name="Hiltunen Thoren M."/>
            <person name="Johannesson H."/>
        </authorList>
    </citation>
    <scope>NUCLEOTIDE SEQUENCE [LARGE SCALE GENOMIC DNA]</scope>
    <source>
        <strain evidence="9">CBS 340.73</strain>
    </source>
</reference>
<dbReference type="InterPro" id="IPR049326">
    <property type="entry name" value="Rhodopsin_dom_fungi"/>
</dbReference>
<keyword evidence="3 6" id="KW-1133">Transmembrane helix</keyword>
<feature type="transmembrane region" description="Helical" evidence="6">
    <location>
        <begin position="103"/>
        <end position="124"/>
    </location>
</feature>
<gene>
    <name evidence="8" type="ORF">QBC46DRAFT_426113</name>
</gene>
<evidence type="ECO:0000256" key="1">
    <source>
        <dbReference type="ARBA" id="ARBA00004141"/>
    </source>
</evidence>
<evidence type="ECO:0000256" key="3">
    <source>
        <dbReference type="ARBA" id="ARBA00022989"/>
    </source>
</evidence>
<dbReference type="Proteomes" id="UP001303473">
    <property type="component" value="Unassembled WGS sequence"/>
</dbReference>
<feature type="transmembrane region" description="Helical" evidence="6">
    <location>
        <begin position="136"/>
        <end position="156"/>
    </location>
</feature>
<evidence type="ECO:0000313" key="9">
    <source>
        <dbReference type="Proteomes" id="UP001303473"/>
    </source>
</evidence>
<feature type="domain" description="Rhodopsin" evidence="7">
    <location>
        <begin position="48"/>
        <end position="279"/>
    </location>
</feature>
<feature type="non-terminal residue" evidence="8">
    <location>
        <position position="1"/>
    </location>
</feature>
<organism evidence="8 9">
    <name type="scientific">Diplogelasinospora grovesii</name>
    <dbReference type="NCBI Taxonomy" id="303347"/>
    <lineage>
        <taxon>Eukaryota</taxon>
        <taxon>Fungi</taxon>
        <taxon>Dikarya</taxon>
        <taxon>Ascomycota</taxon>
        <taxon>Pezizomycotina</taxon>
        <taxon>Sordariomycetes</taxon>
        <taxon>Sordariomycetidae</taxon>
        <taxon>Sordariales</taxon>
        <taxon>Diplogelasinosporaceae</taxon>
        <taxon>Diplogelasinospora</taxon>
    </lineage>
</organism>
<evidence type="ECO:0000256" key="2">
    <source>
        <dbReference type="ARBA" id="ARBA00022692"/>
    </source>
</evidence>
<dbReference type="PANTHER" id="PTHR33048:SF143">
    <property type="entry name" value="EXTRACELLULAR MEMBRANE PROTEIN CFEM DOMAIN-CONTAINING PROTEIN-RELATED"/>
    <property type="match status" value="1"/>
</dbReference>
<proteinExistence type="inferred from homology"/>
<comment type="caution">
    <text evidence="8">The sequence shown here is derived from an EMBL/GenBank/DDBJ whole genome shotgun (WGS) entry which is preliminary data.</text>
</comment>
<evidence type="ECO:0000256" key="5">
    <source>
        <dbReference type="ARBA" id="ARBA00038359"/>
    </source>
</evidence>
<name>A0AAN6RYM0_9PEZI</name>
<dbReference type="Pfam" id="PF20684">
    <property type="entry name" value="Fung_rhodopsin"/>
    <property type="match status" value="1"/>
</dbReference>
<dbReference type="InterPro" id="IPR052337">
    <property type="entry name" value="SAT4-like"/>
</dbReference>